<keyword evidence="3" id="KW-1185">Reference proteome</keyword>
<evidence type="ECO:0000313" key="3">
    <source>
        <dbReference type="Proteomes" id="UP000319486"/>
    </source>
</evidence>
<dbReference type="Proteomes" id="UP000319486">
    <property type="component" value="Unassembled WGS sequence"/>
</dbReference>
<proteinExistence type="predicted"/>
<accession>A0A502C0B2</accession>
<sequence>MAVLLHERLPRKTGQPSSKIRWQRFRPSRSSLKLRSARLKALRATMKALRAKVVGMACKVVSLAGGAANLDVSGL</sequence>
<reference evidence="2 3" key="1">
    <citation type="journal article" date="2019" name="Environ. Microbiol.">
        <title>Species interactions and distinct microbial communities in high Arctic permafrost affected cryosols are associated with the CH4 and CO2 gas fluxes.</title>
        <authorList>
            <person name="Altshuler I."/>
            <person name="Hamel J."/>
            <person name="Turney S."/>
            <person name="Magnuson E."/>
            <person name="Levesque R."/>
            <person name="Greer C."/>
            <person name="Whyte L.G."/>
        </authorList>
    </citation>
    <scope>NUCLEOTIDE SEQUENCE [LARGE SCALE GENOMIC DNA]</scope>
    <source>
        <strain evidence="2 3">S13Y</strain>
    </source>
</reference>
<organism evidence="2 3">
    <name type="scientific">Rhodanobacter glycinis</name>
    <dbReference type="NCBI Taxonomy" id="582702"/>
    <lineage>
        <taxon>Bacteria</taxon>
        <taxon>Pseudomonadati</taxon>
        <taxon>Pseudomonadota</taxon>
        <taxon>Gammaproteobacteria</taxon>
        <taxon>Lysobacterales</taxon>
        <taxon>Rhodanobacteraceae</taxon>
        <taxon>Rhodanobacter</taxon>
    </lineage>
</organism>
<dbReference type="RefSeq" id="WP_140654402.1">
    <property type="nucleotide sequence ID" value="NZ_RCZO01000010.1"/>
</dbReference>
<name>A0A502C0B2_9GAMM</name>
<protein>
    <submittedName>
        <fullName evidence="2">Uncharacterized protein</fullName>
    </submittedName>
</protein>
<comment type="caution">
    <text evidence="2">The sequence shown here is derived from an EMBL/GenBank/DDBJ whole genome shotgun (WGS) entry which is preliminary data.</text>
</comment>
<feature type="compositionally biased region" description="Basic and acidic residues" evidence="1">
    <location>
        <begin position="1"/>
        <end position="10"/>
    </location>
</feature>
<feature type="region of interest" description="Disordered" evidence="1">
    <location>
        <begin position="1"/>
        <end position="20"/>
    </location>
</feature>
<dbReference type="EMBL" id="RCZO01000010">
    <property type="protein sequence ID" value="TPG05381.1"/>
    <property type="molecule type" value="Genomic_DNA"/>
</dbReference>
<gene>
    <name evidence="2" type="ORF">EAH88_15570</name>
</gene>
<evidence type="ECO:0000256" key="1">
    <source>
        <dbReference type="SAM" id="MobiDB-lite"/>
    </source>
</evidence>
<evidence type="ECO:0000313" key="2">
    <source>
        <dbReference type="EMBL" id="TPG05381.1"/>
    </source>
</evidence>
<dbReference type="AlphaFoldDB" id="A0A502C0B2"/>